<dbReference type="SUPFAM" id="SSF50118">
    <property type="entry name" value="Cell growth inhibitor/plasmid maintenance toxic component"/>
    <property type="match status" value="1"/>
</dbReference>
<dbReference type="GO" id="GO:0006402">
    <property type="term" value="P:mRNA catabolic process"/>
    <property type="evidence" value="ECO:0007669"/>
    <property type="project" value="TreeGrafter"/>
</dbReference>
<organism evidence="1 2">
    <name type="scientific">Photorhabdus luminescens</name>
    <name type="common">Xenorhabdus luminescens</name>
    <dbReference type="NCBI Taxonomy" id="29488"/>
    <lineage>
        <taxon>Bacteria</taxon>
        <taxon>Pseudomonadati</taxon>
        <taxon>Pseudomonadota</taxon>
        <taxon>Gammaproteobacteria</taxon>
        <taxon>Enterobacterales</taxon>
        <taxon>Morganellaceae</taxon>
        <taxon>Photorhabdus</taxon>
    </lineage>
</organism>
<name>A0A1G5QQL4_PHOLU</name>
<dbReference type="GO" id="GO:0004521">
    <property type="term" value="F:RNA endonuclease activity"/>
    <property type="evidence" value="ECO:0007669"/>
    <property type="project" value="TreeGrafter"/>
</dbReference>
<evidence type="ECO:0000313" key="2">
    <source>
        <dbReference type="Proteomes" id="UP000183223"/>
    </source>
</evidence>
<proteinExistence type="predicted"/>
<accession>A0A1G5QQL4</accession>
<dbReference type="GO" id="GO:0016075">
    <property type="term" value="P:rRNA catabolic process"/>
    <property type="evidence" value="ECO:0007669"/>
    <property type="project" value="TreeGrafter"/>
</dbReference>
<dbReference type="Gene3D" id="2.30.30.110">
    <property type="match status" value="1"/>
</dbReference>
<dbReference type="GO" id="GO:0003677">
    <property type="term" value="F:DNA binding"/>
    <property type="evidence" value="ECO:0007669"/>
    <property type="project" value="InterPro"/>
</dbReference>
<dbReference type="PANTHER" id="PTHR33988">
    <property type="entry name" value="ENDORIBONUCLEASE MAZF-RELATED"/>
    <property type="match status" value="1"/>
</dbReference>
<reference evidence="2" key="1">
    <citation type="submission" date="2016-10" db="EMBL/GenBank/DDBJ databases">
        <authorList>
            <person name="Varghese N."/>
            <person name="Submissions S."/>
        </authorList>
    </citation>
    <scope>NUCLEOTIDE SEQUENCE [LARGE SCALE GENOMIC DNA]</scope>
    <source>
        <strain evidence="2">ATCC 29999</strain>
    </source>
</reference>
<keyword evidence="2" id="KW-1185">Reference proteome</keyword>
<dbReference type="EMBL" id="FMWJ01000008">
    <property type="protein sequence ID" value="SCZ64145.1"/>
    <property type="molecule type" value="Genomic_DNA"/>
</dbReference>
<dbReference type="Pfam" id="PF02452">
    <property type="entry name" value="PemK_toxin"/>
    <property type="match status" value="1"/>
</dbReference>
<evidence type="ECO:0000313" key="1">
    <source>
        <dbReference type="EMBL" id="SCZ64145.1"/>
    </source>
</evidence>
<dbReference type="Proteomes" id="UP000183223">
    <property type="component" value="Unassembled WGS sequence"/>
</dbReference>
<dbReference type="InterPro" id="IPR011067">
    <property type="entry name" value="Plasmid_toxin/cell-grow_inhib"/>
</dbReference>
<dbReference type="PANTHER" id="PTHR33988:SF3">
    <property type="entry name" value="ENDORIBONUCLEASE TOXIN CHPB-RELATED"/>
    <property type="match status" value="1"/>
</dbReference>
<protein>
    <submittedName>
        <fullName evidence="1">mRNA interferase ChpB</fullName>
    </submittedName>
</protein>
<gene>
    <name evidence="1" type="ORF">SAMN02982990_02163</name>
</gene>
<dbReference type="AlphaFoldDB" id="A0A1G5QQL4"/>
<sequence>MMTKRKKFPGRGEIWFVDHDPVTGRELKGKHYFIVITETILNKALGTAICCPITTGGSKPRSSGTTVVVDGRSTLSGEITGVVLCHQIRALDLEGTKATYATDVEAELLDEIIGKVIDLIDPQED</sequence>
<dbReference type="InterPro" id="IPR003477">
    <property type="entry name" value="PemK-like"/>
</dbReference>